<sequence length="220" mass="25165">MTDILALNSIRGKSGKDTLIGLLESEGRKVFRVAFADVLKEMCSQVLAGGPGELATKYQKEMHKSIKDQPQSCLGISQIADSSYQHWLRKTYREEPSTPKSLRWHLQTFGTQYHREFLGRPHVWFELGMVEVRKGLEEGSYDHVVVTDMRMVNEYEGILYAPDVKTVRIVRDWFIPGVDDQSYHISDIALMAHPFDALVLNRLGEPWAMLDQLKEQGVLN</sequence>
<gene>
    <name evidence="1" type="ORF">KJF94_16130</name>
</gene>
<name>A0ABX8EQP9_9PSED</name>
<dbReference type="Proteomes" id="UP000681155">
    <property type="component" value="Chromosome"/>
</dbReference>
<evidence type="ECO:0000313" key="2">
    <source>
        <dbReference type="Proteomes" id="UP000681155"/>
    </source>
</evidence>
<keyword evidence="2" id="KW-1185">Reference proteome</keyword>
<evidence type="ECO:0008006" key="3">
    <source>
        <dbReference type="Google" id="ProtNLM"/>
    </source>
</evidence>
<evidence type="ECO:0000313" key="1">
    <source>
        <dbReference type="EMBL" id="QVW21441.1"/>
    </source>
</evidence>
<protein>
    <recommendedName>
        <fullName evidence="3">Deoxynucleotide monophosphate kinase</fullName>
    </recommendedName>
</protein>
<reference evidence="1 2" key="1">
    <citation type="submission" date="2021-05" db="EMBL/GenBank/DDBJ databases">
        <title>Complete genome of the cytokinin-producing biocontrol strain Pseudomonas fluorescens G20-18.</title>
        <authorList>
            <person name="Nielsen T.K."/>
            <person name="Mekureyaw M.F."/>
            <person name="Hansen L.H."/>
            <person name="Nicolaisen M.H."/>
            <person name="Roitsch T.G."/>
            <person name="Hennessy R.C."/>
        </authorList>
    </citation>
    <scope>NUCLEOTIDE SEQUENCE [LARGE SCALE GENOMIC DNA]</scope>
    <source>
        <strain evidence="1 2">G20-18</strain>
    </source>
</reference>
<dbReference type="Gene3D" id="3.40.50.300">
    <property type="entry name" value="P-loop containing nucleotide triphosphate hydrolases"/>
    <property type="match status" value="1"/>
</dbReference>
<dbReference type="InterPro" id="IPR027417">
    <property type="entry name" value="P-loop_NTPase"/>
</dbReference>
<organism evidence="1 2">
    <name type="scientific">Pseudomonas hormoni</name>
    <dbReference type="NCBI Taxonomy" id="3093767"/>
    <lineage>
        <taxon>Bacteria</taxon>
        <taxon>Pseudomonadati</taxon>
        <taxon>Pseudomonadota</taxon>
        <taxon>Gammaproteobacteria</taxon>
        <taxon>Pseudomonadales</taxon>
        <taxon>Pseudomonadaceae</taxon>
        <taxon>Pseudomonas</taxon>
    </lineage>
</organism>
<dbReference type="RefSeq" id="WP_214377303.1">
    <property type="nucleotide sequence ID" value="NZ_CP075566.1"/>
</dbReference>
<proteinExistence type="predicted"/>
<dbReference type="EMBL" id="CP075566">
    <property type="protein sequence ID" value="QVW21441.1"/>
    <property type="molecule type" value="Genomic_DNA"/>
</dbReference>
<accession>A0ABX8EQP9</accession>